<accession>A0ABR0XRR0</accession>
<dbReference type="PANTHER" id="PTHR33067:SF35">
    <property type="entry name" value="ASPARTIC PEPTIDASE DDI1-TYPE DOMAIN-CONTAINING PROTEIN"/>
    <property type="match status" value="1"/>
</dbReference>
<dbReference type="Proteomes" id="UP001318860">
    <property type="component" value="Unassembled WGS sequence"/>
</dbReference>
<reference evidence="1 2" key="1">
    <citation type="journal article" date="2021" name="Comput. Struct. Biotechnol. J.">
        <title>De novo genome assembly of the potent medicinal plant Rehmannia glutinosa using nanopore technology.</title>
        <authorList>
            <person name="Ma L."/>
            <person name="Dong C."/>
            <person name="Song C."/>
            <person name="Wang X."/>
            <person name="Zheng X."/>
            <person name="Niu Y."/>
            <person name="Chen S."/>
            <person name="Feng W."/>
        </authorList>
    </citation>
    <scope>NUCLEOTIDE SEQUENCE [LARGE SCALE GENOMIC DNA]</scope>
    <source>
        <strain evidence="1">DH-2019</strain>
    </source>
</reference>
<evidence type="ECO:0000313" key="2">
    <source>
        <dbReference type="Proteomes" id="UP001318860"/>
    </source>
</evidence>
<gene>
    <name evidence="1" type="ORF">DH2020_001733</name>
</gene>
<dbReference type="Gene3D" id="2.40.70.10">
    <property type="entry name" value="Acid Proteases"/>
    <property type="match status" value="1"/>
</dbReference>
<dbReference type="InterPro" id="IPR021109">
    <property type="entry name" value="Peptidase_aspartic_dom_sf"/>
</dbReference>
<sequence>MIFERPQGSLSGNTEPNPMEHVKAITTSFPHEHDYANVAMQKYVEDDMPKEKLMKKEIAEYKPKIPYQSLTEEDRREDKFGKCLNSFKQLHANIPFVDPPSKHVRDLNDIIPSENKLNKLSNVRLNDKCPSNEVPQKFNDPGSFIIPCTIDGLPVDRALADLGASINVMSYETFKHAELSELKPIRMDIQLADKSIKHPRGIVKDVLVKIDKFIFPIDFIILDMHDDISSLNSRRPFLATAKSLIDVHDGKLTLRVGVNKLSLKFL</sequence>
<dbReference type="CDD" id="cd00303">
    <property type="entry name" value="retropepsin_like"/>
    <property type="match status" value="1"/>
</dbReference>
<dbReference type="PANTHER" id="PTHR33067">
    <property type="entry name" value="RNA-DIRECTED DNA POLYMERASE-RELATED"/>
    <property type="match status" value="1"/>
</dbReference>
<evidence type="ECO:0008006" key="3">
    <source>
        <dbReference type="Google" id="ProtNLM"/>
    </source>
</evidence>
<evidence type="ECO:0000313" key="1">
    <source>
        <dbReference type="EMBL" id="KAK6161892.1"/>
    </source>
</evidence>
<name>A0ABR0XRR0_REHGL</name>
<proteinExistence type="predicted"/>
<keyword evidence="2" id="KW-1185">Reference proteome</keyword>
<organism evidence="1 2">
    <name type="scientific">Rehmannia glutinosa</name>
    <name type="common">Chinese foxglove</name>
    <dbReference type="NCBI Taxonomy" id="99300"/>
    <lineage>
        <taxon>Eukaryota</taxon>
        <taxon>Viridiplantae</taxon>
        <taxon>Streptophyta</taxon>
        <taxon>Embryophyta</taxon>
        <taxon>Tracheophyta</taxon>
        <taxon>Spermatophyta</taxon>
        <taxon>Magnoliopsida</taxon>
        <taxon>eudicotyledons</taxon>
        <taxon>Gunneridae</taxon>
        <taxon>Pentapetalae</taxon>
        <taxon>asterids</taxon>
        <taxon>lamiids</taxon>
        <taxon>Lamiales</taxon>
        <taxon>Orobanchaceae</taxon>
        <taxon>Rehmannieae</taxon>
        <taxon>Rehmannia</taxon>
    </lineage>
</organism>
<comment type="caution">
    <text evidence="1">The sequence shown here is derived from an EMBL/GenBank/DDBJ whole genome shotgun (WGS) entry which is preliminary data.</text>
</comment>
<protein>
    <recommendedName>
        <fullName evidence="3">Reverse transcriptase domain-containing protein</fullName>
    </recommendedName>
</protein>
<dbReference type="Pfam" id="PF13650">
    <property type="entry name" value="Asp_protease_2"/>
    <property type="match status" value="1"/>
</dbReference>
<dbReference type="EMBL" id="JABTTQ020000002">
    <property type="protein sequence ID" value="KAK6161892.1"/>
    <property type="molecule type" value="Genomic_DNA"/>
</dbReference>